<evidence type="ECO:0000313" key="3">
    <source>
        <dbReference type="EMBL" id="PQP23548.1"/>
    </source>
</evidence>
<dbReference type="PRINTS" id="PR00081">
    <property type="entry name" value="GDHRDH"/>
</dbReference>
<dbReference type="PRINTS" id="PR00080">
    <property type="entry name" value="SDRFAMILY"/>
</dbReference>
<evidence type="ECO:0000256" key="2">
    <source>
        <dbReference type="ARBA" id="ARBA00023002"/>
    </source>
</evidence>
<evidence type="ECO:0000256" key="1">
    <source>
        <dbReference type="ARBA" id="ARBA00006484"/>
    </source>
</evidence>
<comment type="similarity">
    <text evidence="1">Belongs to the short-chain dehydrogenases/reductases (SDR) family.</text>
</comment>
<dbReference type="FunFam" id="3.40.50.720:FF:000084">
    <property type="entry name" value="Short-chain dehydrogenase reductase"/>
    <property type="match status" value="1"/>
</dbReference>
<dbReference type="RefSeq" id="WP_105416467.1">
    <property type="nucleotide sequence ID" value="NZ_PUIO01000020.1"/>
</dbReference>
<dbReference type="NCBIfam" id="NF005559">
    <property type="entry name" value="PRK07231.1"/>
    <property type="match status" value="1"/>
</dbReference>
<dbReference type="PANTHER" id="PTHR24321">
    <property type="entry name" value="DEHYDROGENASES, SHORT CHAIN"/>
    <property type="match status" value="1"/>
</dbReference>
<dbReference type="EMBL" id="PUIO01000020">
    <property type="protein sequence ID" value="PQP23548.1"/>
    <property type="molecule type" value="Genomic_DNA"/>
</dbReference>
<sequence length="256" mass="26586">MNRVAGKVCVVVGGAGGIGSAISTGLAGEGAQVAVLDRDAEHGRNVVQEITDKGGEARFWSIDVTDAQVVERVFGEIAEHFGTINVLVNSAGITGSHARAHEATEDDFDKIYAITVKGCWLATKYAVPHMLTAGGGSVVNISSIMGLVGGASLPLYHGTKGAVRLMTKADAISYASDGIRFNSVHPGPIETSLSVAAAASDPLGKEEYMRRLLSNVPLGRRGEPDDIAAGVIYLASDESKFVTGTELVIDGGYTAR</sequence>
<protein>
    <submittedName>
        <fullName evidence="3">Short-chain dehydrogenase</fullName>
    </submittedName>
</protein>
<organism evidence="3 4">
    <name type="scientific">Rhodococcus opacus</name>
    <name type="common">Nocardia opaca</name>
    <dbReference type="NCBI Taxonomy" id="37919"/>
    <lineage>
        <taxon>Bacteria</taxon>
        <taxon>Bacillati</taxon>
        <taxon>Actinomycetota</taxon>
        <taxon>Actinomycetes</taxon>
        <taxon>Mycobacteriales</taxon>
        <taxon>Nocardiaceae</taxon>
        <taxon>Rhodococcus</taxon>
    </lineage>
</organism>
<dbReference type="InterPro" id="IPR002347">
    <property type="entry name" value="SDR_fam"/>
</dbReference>
<comment type="caution">
    <text evidence="3">The sequence shown here is derived from an EMBL/GenBank/DDBJ whole genome shotgun (WGS) entry which is preliminary data.</text>
</comment>
<dbReference type="Gene3D" id="3.40.50.720">
    <property type="entry name" value="NAD(P)-binding Rossmann-like Domain"/>
    <property type="match status" value="1"/>
</dbReference>
<dbReference type="SUPFAM" id="SSF51735">
    <property type="entry name" value="NAD(P)-binding Rossmann-fold domains"/>
    <property type="match status" value="1"/>
</dbReference>
<accession>A0A2S8J918</accession>
<dbReference type="InterPro" id="IPR036291">
    <property type="entry name" value="NAD(P)-bd_dom_sf"/>
</dbReference>
<reference evidence="4" key="1">
    <citation type="submission" date="2018-02" db="EMBL/GenBank/DDBJ databases">
        <title>Draft genome sequencing of Rhodococcus opacus KU647198.</title>
        <authorList>
            <person name="Zheng B.-X."/>
        </authorList>
    </citation>
    <scope>NUCLEOTIDE SEQUENCE [LARGE SCALE GENOMIC DNA]</scope>
    <source>
        <strain evidence="4">04-OD7</strain>
    </source>
</reference>
<evidence type="ECO:0000313" key="4">
    <source>
        <dbReference type="Proteomes" id="UP000239290"/>
    </source>
</evidence>
<dbReference type="Proteomes" id="UP000239290">
    <property type="component" value="Unassembled WGS sequence"/>
</dbReference>
<dbReference type="PANTHER" id="PTHR24321:SF11">
    <property type="entry name" value="BLR0893 PROTEIN"/>
    <property type="match status" value="1"/>
</dbReference>
<name>A0A2S8J918_RHOOP</name>
<dbReference type="Pfam" id="PF13561">
    <property type="entry name" value="adh_short_C2"/>
    <property type="match status" value="1"/>
</dbReference>
<keyword evidence="2" id="KW-0560">Oxidoreductase</keyword>
<gene>
    <name evidence="3" type="ORF">C5613_18570</name>
</gene>
<dbReference type="GO" id="GO:0016491">
    <property type="term" value="F:oxidoreductase activity"/>
    <property type="evidence" value="ECO:0007669"/>
    <property type="project" value="UniProtKB-KW"/>
</dbReference>
<dbReference type="AlphaFoldDB" id="A0A2S8J918"/>
<proteinExistence type="inferred from homology"/>